<dbReference type="Proteomes" id="UP000215215">
    <property type="component" value="Unassembled WGS sequence"/>
</dbReference>
<sequence>MDRKCLWYYSSDGDTIEVSGGEVRPIASRDACVLYTGAREEYFYKSAGEIDRLFLKTINAGDKEDTLFIWTYYLPGHLLTGDEWNENYTVNDTVFGSEVSFSVHIVGKIVERSDDCCAVERTTHVNFSSQQFGNADSTVESYEWYKKGIGLSRAIVNGTEYNLIDYIFLD</sequence>
<name>A0A235BP56_UNCW3</name>
<protein>
    <submittedName>
        <fullName evidence="1">Uncharacterized protein</fullName>
    </submittedName>
</protein>
<organism evidence="1 2">
    <name type="scientific">candidate division WOR-3 bacterium JGI_Cruoil_03_44_89</name>
    <dbReference type="NCBI Taxonomy" id="1973748"/>
    <lineage>
        <taxon>Bacteria</taxon>
        <taxon>Bacteria division WOR-3</taxon>
    </lineage>
</organism>
<evidence type="ECO:0000313" key="2">
    <source>
        <dbReference type="Proteomes" id="UP000215215"/>
    </source>
</evidence>
<gene>
    <name evidence="1" type="ORF">CH333_09975</name>
</gene>
<proteinExistence type="predicted"/>
<dbReference type="EMBL" id="NOZQ01000215">
    <property type="protein sequence ID" value="OYD13779.1"/>
    <property type="molecule type" value="Genomic_DNA"/>
</dbReference>
<comment type="caution">
    <text evidence="1">The sequence shown here is derived from an EMBL/GenBank/DDBJ whole genome shotgun (WGS) entry which is preliminary data.</text>
</comment>
<evidence type="ECO:0000313" key="1">
    <source>
        <dbReference type="EMBL" id="OYD13779.1"/>
    </source>
</evidence>
<reference evidence="1 2" key="1">
    <citation type="submission" date="2017-07" db="EMBL/GenBank/DDBJ databases">
        <title>Recovery of genomes from metagenomes via a dereplication, aggregation, and scoring strategy.</title>
        <authorList>
            <person name="Sieber C.M."/>
            <person name="Probst A.J."/>
            <person name="Sharrar A."/>
            <person name="Thomas B.C."/>
            <person name="Hess M."/>
            <person name="Tringe S.G."/>
            <person name="Banfield J.F."/>
        </authorList>
    </citation>
    <scope>NUCLEOTIDE SEQUENCE [LARGE SCALE GENOMIC DNA]</scope>
    <source>
        <strain evidence="1">JGI_Cruoil_03_44_89</strain>
    </source>
</reference>
<accession>A0A235BP56</accession>
<dbReference type="AlphaFoldDB" id="A0A235BP56"/>